<dbReference type="GO" id="GO:0008234">
    <property type="term" value="F:cysteine-type peptidase activity"/>
    <property type="evidence" value="ECO:0007669"/>
    <property type="project" value="UniProtKB-KW"/>
</dbReference>
<dbReference type="EMBL" id="MSZX01000007">
    <property type="protein sequence ID" value="OPA76342.1"/>
    <property type="molecule type" value="Genomic_DNA"/>
</dbReference>
<organism evidence="7 8">
    <name type="scientific">Paenibacillus selenitireducens</name>
    <dbReference type="NCBI Taxonomy" id="1324314"/>
    <lineage>
        <taxon>Bacteria</taxon>
        <taxon>Bacillati</taxon>
        <taxon>Bacillota</taxon>
        <taxon>Bacilli</taxon>
        <taxon>Bacillales</taxon>
        <taxon>Paenibacillaceae</taxon>
        <taxon>Paenibacillus</taxon>
    </lineage>
</organism>
<comment type="caution">
    <text evidence="7">The sequence shown here is derived from an EMBL/GenBank/DDBJ whole genome shotgun (WGS) entry which is preliminary data.</text>
</comment>
<dbReference type="InterPro" id="IPR038765">
    <property type="entry name" value="Papain-like_cys_pep_sf"/>
</dbReference>
<protein>
    <recommendedName>
        <fullName evidence="6">NlpC/P60 domain-containing protein</fullName>
    </recommendedName>
</protein>
<dbReference type="Pfam" id="PF00877">
    <property type="entry name" value="NLPC_P60"/>
    <property type="match status" value="2"/>
</dbReference>
<sequence length="307" mass="34494">MFGKLQGRLYTTSIVVVMLIFMVGLFSCYMGLGIVQAEEGASSSTHHQRNEAESMGFSQLAWARKHDQQQSFQYSTIPSGWASAGMTMNLFQKLDIQLPHTVKEQFQLGWGAHTPGDRWATGDLLFYNDGQHTDPEWVGIVVDGEHIAYAGPEQSVVYRSMRDVEKQHHLVGARRVLSAADRVRFSLVLRAGDYIGTPYVFGSPFGQTTTFDCSSFTKTIFAKEGIHLPRVSKEQAKMGQRISLHDIRVGDLLFFTGRTSHKQIAHVAMYVGNGLIIHTYGKGGVQYTQLNHPIWKKRLVMARRIVK</sequence>
<evidence type="ECO:0000313" key="7">
    <source>
        <dbReference type="EMBL" id="OPA76342.1"/>
    </source>
</evidence>
<dbReference type="OrthoDB" id="9813118at2"/>
<dbReference type="RefSeq" id="WP_078500666.1">
    <property type="nucleotide sequence ID" value="NZ_MSZX01000007.1"/>
</dbReference>
<dbReference type="AlphaFoldDB" id="A0A1T2X925"/>
<dbReference type="Gene3D" id="3.90.1720.10">
    <property type="entry name" value="endopeptidase domain like (from Nostoc punctiforme)"/>
    <property type="match status" value="2"/>
</dbReference>
<evidence type="ECO:0000256" key="2">
    <source>
        <dbReference type="ARBA" id="ARBA00022670"/>
    </source>
</evidence>
<dbReference type="SUPFAM" id="SSF54001">
    <property type="entry name" value="Cysteine proteinases"/>
    <property type="match status" value="2"/>
</dbReference>
<proteinExistence type="inferred from homology"/>
<evidence type="ECO:0000256" key="3">
    <source>
        <dbReference type="ARBA" id="ARBA00022801"/>
    </source>
</evidence>
<dbReference type="InterPro" id="IPR000064">
    <property type="entry name" value="NLP_P60_dom"/>
</dbReference>
<evidence type="ECO:0000259" key="6">
    <source>
        <dbReference type="PROSITE" id="PS51935"/>
    </source>
</evidence>
<feature type="transmembrane region" description="Helical" evidence="5">
    <location>
        <begin position="12"/>
        <end position="35"/>
    </location>
</feature>
<evidence type="ECO:0000256" key="4">
    <source>
        <dbReference type="ARBA" id="ARBA00022807"/>
    </source>
</evidence>
<accession>A0A1T2X925</accession>
<dbReference type="InterPro" id="IPR051202">
    <property type="entry name" value="Peptidase_C40"/>
</dbReference>
<dbReference type="PANTHER" id="PTHR47053">
    <property type="entry name" value="MUREIN DD-ENDOPEPTIDASE MEPH-RELATED"/>
    <property type="match status" value="1"/>
</dbReference>
<evidence type="ECO:0000256" key="5">
    <source>
        <dbReference type="SAM" id="Phobius"/>
    </source>
</evidence>
<keyword evidence="4" id="KW-0788">Thiol protease</keyword>
<dbReference type="PROSITE" id="PS51935">
    <property type="entry name" value="NLPC_P60"/>
    <property type="match status" value="1"/>
</dbReference>
<feature type="domain" description="NlpC/P60" evidence="6">
    <location>
        <begin position="181"/>
        <end position="306"/>
    </location>
</feature>
<comment type="similarity">
    <text evidence="1">Belongs to the peptidase C40 family.</text>
</comment>
<dbReference type="PROSITE" id="PS51257">
    <property type="entry name" value="PROKAR_LIPOPROTEIN"/>
    <property type="match status" value="1"/>
</dbReference>
<keyword evidence="5" id="KW-0812">Transmembrane</keyword>
<evidence type="ECO:0000313" key="8">
    <source>
        <dbReference type="Proteomes" id="UP000190188"/>
    </source>
</evidence>
<dbReference type="PANTHER" id="PTHR47053:SF1">
    <property type="entry name" value="MUREIN DD-ENDOPEPTIDASE MEPH-RELATED"/>
    <property type="match status" value="1"/>
</dbReference>
<dbReference type="Proteomes" id="UP000190188">
    <property type="component" value="Unassembled WGS sequence"/>
</dbReference>
<keyword evidence="5" id="KW-0472">Membrane</keyword>
<dbReference type="GO" id="GO:0006508">
    <property type="term" value="P:proteolysis"/>
    <property type="evidence" value="ECO:0007669"/>
    <property type="project" value="UniProtKB-KW"/>
</dbReference>
<keyword evidence="8" id="KW-1185">Reference proteome</keyword>
<name>A0A1T2X925_9BACL</name>
<keyword evidence="5" id="KW-1133">Transmembrane helix</keyword>
<reference evidence="7 8" key="1">
    <citation type="submission" date="2017-01" db="EMBL/GenBank/DDBJ databases">
        <title>Genome analysis of Paenibacillus selenitrireducens ES3-24.</title>
        <authorList>
            <person name="Xu D."/>
            <person name="Yao R."/>
            <person name="Zheng S."/>
        </authorList>
    </citation>
    <scope>NUCLEOTIDE SEQUENCE [LARGE SCALE GENOMIC DNA]</scope>
    <source>
        <strain evidence="7 8">ES3-24</strain>
    </source>
</reference>
<gene>
    <name evidence="7" type="ORF">BVG16_19315</name>
</gene>
<keyword evidence="2" id="KW-0645">Protease</keyword>
<keyword evidence="3" id="KW-0378">Hydrolase</keyword>
<evidence type="ECO:0000256" key="1">
    <source>
        <dbReference type="ARBA" id="ARBA00007074"/>
    </source>
</evidence>
<dbReference type="STRING" id="1324314.BVG16_19315"/>